<feature type="domain" description="VTT" evidence="2">
    <location>
        <begin position="73"/>
        <end position="183"/>
    </location>
</feature>
<accession>A0ABP9B147</accession>
<keyword evidence="4" id="KW-1185">Reference proteome</keyword>
<evidence type="ECO:0000259" key="2">
    <source>
        <dbReference type="Pfam" id="PF09335"/>
    </source>
</evidence>
<feature type="transmembrane region" description="Helical" evidence="1">
    <location>
        <begin position="53"/>
        <end position="71"/>
    </location>
</feature>
<dbReference type="EMBL" id="BAABJE010000002">
    <property type="protein sequence ID" value="GAA4787801.1"/>
    <property type="molecule type" value="Genomic_DNA"/>
</dbReference>
<organism evidence="3 4">
    <name type="scientific">Lysobacter hankyongensis</name>
    <dbReference type="NCBI Taxonomy" id="1176535"/>
    <lineage>
        <taxon>Bacteria</taxon>
        <taxon>Pseudomonadati</taxon>
        <taxon>Pseudomonadota</taxon>
        <taxon>Gammaproteobacteria</taxon>
        <taxon>Lysobacterales</taxon>
        <taxon>Lysobacteraceae</taxon>
        <taxon>Lysobacter</taxon>
    </lineage>
</organism>
<evidence type="ECO:0000313" key="4">
    <source>
        <dbReference type="Proteomes" id="UP001499959"/>
    </source>
</evidence>
<dbReference type="Proteomes" id="UP001499959">
    <property type="component" value="Unassembled WGS sequence"/>
</dbReference>
<feature type="transmembrane region" description="Helical" evidence="1">
    <location>
        <begin position="169"/>
        <end position="190"/>
    </location>
</feature>
<reference evidence="4" key="1">
    <citation type="journal article" date="2019" name="Int. J. Syst. Evol. Microbiol.">
        <title>The Global Catalogue of Microorganisms (GCM) 10K type strain sequencing project: providing services to taxonomists for standard genome sequencing and annotation.</title>
        <authorList>
            <consortium name="The Broad Institute Genomics Platform"/>
            <consortium name="The Broad Institute Genome Sequencing Center for Infectious Disease"/>
            <person name="Wu L."/>
            <person name="Ma J."/>
        </authorList>
    </citation>
    <scope>NUCLEOTIDE SEQUENCE [LARGE SCALE GENOMIC DNA]</scope>
    <source>
        <strain evidence="4">JCM 18204</strain>
    </source>
</reference>
<name>A0ABP9B147_9GAMM</name>
<gene>
    <name evidence="3" type="ORF">GCM10023307_11150</name>
</gene>
<sequence length="238" mass="25756">MNRSAPLPPTGRAEWARMTVVLVVLLVCVLVPFALWGDALERAAPLWLRAQDARAWLAAFGVALLVVDVLLPVPSSLVAVMLCVALGPLWGGVCVAAGAWLSFVVGYGLGRLVPESRLRRWVGPLLWDRLRDRASDRALWWIAVARPLPVLAEISALLAGVWRVPPLRAFAHAAAAAGVLGALYGASVWIGRDAPHIAATVLVLLLLPAVTWWLHRIVVRRLLSTRPETPLSTDQEAP</sequence>
<feature type="transmembrane region" description="Helical" evidence="1">
    <location>
        <begin position="78"/>
        <end position="103"/>
    </location>
</feature>
<dbReference type="Pfam" id="PF09335">
    <property type="entry name" value="VTT_dom"/>
    <property type="match status" value="1"/>
</dbReference>
<keyword evidence="1" id="KW-0812">Transmembrane</keyword>
<dbReference type="InterPro" id="IPR032816">
    <property type="entry name" value="VTT_dom"/>
</dbReference>
<feature type="transmembrane region" description="Helical" evidence="1">
    <location>
        <begin position="138"/>
        <end position="162"/>
    </location>
</feature>
<evidence type="ECO:0000256" key="1">
    <source>
        <dbReference type="SAM" id="Phobius"/>
    </source>
</evidence>
<protein>
    <recommendedName>
        <fullName evidence="2">VTT domain-containing protein</fullName>
    </recommendedName>
</protein>
<comment type="caution">
    <text evidence="3">The sequence shown here is derived from an EMBL/GenBank/DDBJ whole genome shotgun (WGS) entry which is preliminary data.</text>
</comment>
<proteinExistence type="predicted"/>
<feature type="transmembrane region" description="Helical" evidence="1">
    <location>
        <begin position="196"/>
        <end position="214"/>
    </location>
</feature>
<keyword evidence="1" id="KW-1133">Transmembrane helix</keyword>
<dbReference type="RefSeq" id="WP_345302312.1">
    <property type="nucleotide sequence ID" value="NZ_BAABJE010000002.1"/>
</dbReference>
<keyword evidence="1" id="KW-0472">Membrane</keyword>
<evidence type="ECO:0000313" key="3">
    <source>
        <dbReference type="EMBL" id="GAA4787801.1"/>
    </source>
</evidence>